<dbReference type="InterPro" id="IPR011006">
    <property type="entry name" value="CheY-like_superfamily"/>
</dbReference>
<dbReference type="Pfam" id="PF00072">
    <property type="entry name" value="Response_reg"/>
    <property type="match status" value="1"/>
</dbReference>
<dbReference type="Proteomes" id="UP000318733">
    <property type="component" value="Unassembled WGS sequence"/>
</dbReference>
<dbReference type="RefSeq" id="WP_144250763.1">
    <property type="nucleotide sequence ID" value="NZ_VLPK01000008.1"/>
</dbReference>
<feature type="modified residue" description="4-aspartylphosphate" evidence="1">
    <location>
        <position position="59"/>
    </location>
</feature>
<dbReference type="PANTHER" id="PTHR45566:SF1">
    <property type="entry name" value="HTH-TYPE TRANSCRIPTIONAL REGULATOR YHJB-RELATED"/>
    <property type="match status" value="1"/>
</dbReference>
<feature type="domain" description="Response regulatory" evidence="2">
    <location>
        <begin position="4"/>
        <end position="132"/>
    </location>
</feature>
<proteinExistence type="predicted"/>
<dbReference type="EMBL" id="VLPK01000008">
    <property type="protein sequence ID" value="TSJ35889.1"/>
    <property type="molecule type" value="Genomic_DNA"/>
</dbReference>
<dbReference type="SUPFAM" id="SSF52172">
    <property type="entry name" value="CheY-like"/>
    <property type="match status" value="1"/>
</dbReference>
<dbReference type="GO" id="GO:0000160">
    <property type="term" value="P:phosphorelay signal transduction system"/>
    <property type="evidence" value="ECO:0007669"/>
    <property type="project" value="InterPro"/>
</dbReference>
<gene>
    <name evidence="3" type="ORF">FO440_23495</name>
</gene>
<keyword evidence="1" id="KW-0597">Phosphoprotein</keyword>
<keyword evidence="4" id="KW-1185">Reference proteome</keyword>
<dbReference type="AlphaFoldDB" id="A0A556M7M3"/>
<dbReference type="InterPro" id="IPR051015">
    <property type="entry name" value="EvgA-like"/>
</dbReference>
<evidence type="ECO:0000313" key="3">
    <source>
        <dbReference type="EMBL" id="TSJ35889.1"/>
    </source>
</evidence>
<dbReference type="OrthoDB" id="659223at2"/>
<evidence type="ECO:0000259" key="2">
    <source>
        <dbReference type="PROSITE" id="PS50110"/>
    </source>
</evidence>
<dbReference type="SMART" id="SM00448">
    <property type="entry name" value="REC"/>
    <property type="match status" value="1"/>
</dbReference>
<evidence type="ECO:0000256" key="1">
    <source>
        <dbReference type="PROSITE-ProRule" id="PRU00169"/>
    </source>
</evidence>
<dbReference type="InterPro" id="IPR001789">
    <property type="entry name" value="Sig_transdc_resp-reg_receiver"/>
</dbReference>
<dbReference type="PANTHER" id="PTHR45566">
    <property type="entry name" value="HTH-TYPE TRANSCRIPTIONAL REGULATOR YHJB-RELATED"/>
    <property type="match status" value="1"/>
</dbReference>
<evidence type="ECO:0000313" key="4">
    <source>
        <dbReference type="Proteomes" id="UP000318733"/>
    </source>
</evidence>
<dbReference type="Gene3D" id="3.40.50.2300">
    <property type="match status" value="1"/>
</dbReference>
<name>A0A556M7M3_9SPHI</name>
<accession>A0A556M7M3</accession>
<organism evidence="3 4">
    <name type="scientific">Mucilaginibacter corticis</name>
    <dbReference type="NCBI Taxonomy" id="2597670"/>
    <lineage>
        <taxon>Bacteria</taxon>
        <taxon>Pseudomonadati</taxon>
        <taxon>Bacteroidota</taxon>
        <taxon>Sphingobacteriia</taxon>
        <taxon>Sphingobacteriales</taxon>
        <taxon>Sphingobacteriaceae</taxon>
        <taxon>Mucilaginibacter</taxon>
    </lineage>
</organism>
<reference evidence="3 4" key="1">
    <citation type="submission" date="2019-07" db="EMBL/GenBank/DDBJ databases">
        <authorList>
            <person name="Huq M.A."/>
        </authorList>
    </citation>
    <scope>NUCLEOTIDE SEQUENCE [LARGE SCALE GENOMIC DNA]</scope>
    <source>
        <strain evidence="3 4">MAH-19</strain>
    </source>
</reference>
<dbReference type="PROSITE" id="PS50110">
    <property type="entry name" value="RESPONSE_REGULATORY"/>
    <property type="match status" value="1"/>
</dbReference>
<sequence>MFENVLIAEDHQSIKLTVEQTLNTLGITVHNYAYYCDDALLRLKTALLESNPYQLLITDLSFDEDGREQKITTGRDLIEAVRKMQPALKILVFSAESSGAVVHKLFEDQQINGFVRKGRSDAIELKDAIEAIFKGRKYISPSLQQTVRTKNAHDFSNYEIAIISQLAKGTLQKDIPAYFLENNIKPAGLSSVEKRLNLIKETLDFSKNEQLVAYCKDNKII</sequence>
<comment type="caution">
    <text evidence="3">The sequence shown here is derived from an EMBL/GenBank/DDBJ whole genome shotgun (WGS) entry which is preliminary data.</text>
</comment>
<protein>
    <submittedName>
        <fullName evidence="3">Response regulator transcription factor</fullName>
    </submittedName>
</protein>